<name>A0A833ULF7_JUGRE</name>
<reference evidence="1" key="1">
    <citation type="submission" date="2015-10" db="EMBL/GenBank/DDBJ databases">
        <authorList>
            <person name="Martinez-Garcia P.J."/>
            <person name="Crepeau M.W."/>
            <person name="Puiu D."/>
            <person name="Gonzalez-Ibeas D."/>
            <person name="Whalen J."/>
            <person name="Stevens K."/>
            <person name="Paul R."/>
            <person name="Butterfield T."/>
            <person name="Britton M."/>
            <person name="Reagan R."/>
            <person name="Chakraborty S."/>
            <person name="Walawage S.L."/>
            <person name="Vasquez-Gross H.A."/>
            <person name="Cardeno C."/>
            <person name="Famula R."/>
            <person name="Pratt K."/>
            <person name="Kuruganti S."/>
            <person name="Aradhya M.K."/>
            <person name="Leslie C.A."/>
            <person name="Dandekar A.M."/>
            <person name="Salzberg S.L."/>
            <person name="Wegrzyn J.L."/>
            <person name="Langley C.H."/>
            <person name="Neale D.B."/>
        </authorList>
    </citation>
    <scope>NUCLEOTIDE SEQUENCE</scope>
    <source>
        <tissue evidence="1">Leaves</tissue>
    </source>
</reference>
<feature type="non-terminal residue" evidence="1">
    <location>
        <position position="232"/>
    </location>
</feature>
<proteinExistence type="predicted"/>
<evidence type="ECO:0000313" key="2">
    <source>
        <dbReference type="Proteomes" id="UP000619265"/>
    </source>
</evidence>
<reference evidence="1" key="2">
    <citation type="submission" date="2020-03" db="EMBL/GenBank/DDBJ databases">
        <title>Walnut 2.0.</title>
        <authorList>
            <person name="Marrano A."/>
            <person name="Britton M."/>
            <person name="Zimin A.V."/>
            <person name="Zaini P.A."/>
            <person name="Workman R."/>
            <person name="Puiu D."/>
            <person name="Bianco L."/>
            <person name="Allen B.J."/>
            <person name="Troggio M."/>
            <person name="Leslie C.A."/>
            <person name="Timp W."/>
            <person name="Dendekar A."/>
            <person name="Salzberg S.L."/>
            <person name="Neale D.B."/>
        </authorList>
    </citation>
    <scope>NUCLEOTIDE SEQUENCE</scope>
    <source>
        <tissue evidence="1">Leaves</tissue>
    </source>
</reference>
<dbReference type="PANTHER" id="PTHR33116:SF78">
    <property type="entry name" value="OS12G0587133 PROTEIN"/>
    <property type="match status" value="1"/>
</dbReference>
<organism evidence="1 2">
    <name type="scientific">Juglans regia</name>
    <name type="common">English walnut</name>
    <dbReference type="NCBI Taxonomy" id="51240"/>
    <lineage>
        <taxon>Eukaryota</taxon>
        <taxon>Viridiplantae</taxon>
        <taxon>Streptophyta</taxon>
        <taxon>Embryophyta</taxon>
        <taxon>Tracheophyta</taxon>
        <taxon>Spermatophyta</taxon>
        <taxon>Magnoliopsida</taxon>
        <taxon>eudicotyledons</taxon>
        <taxon>Gunneridae</taxon>
        <taxon>Pentapetalae</taxon>
        <taxon>rosids</taxon>
        <taxon>fabids</taxon>
        <taxon>Fagales</taxon>
        <taxon>Juglandaceae</taxon>
        <taxon>Juglans</taxon>
    </lineage>
</organism>
<gene>
    <name evidence="1" type="ORF">F2P56_022833</name>
</gene>
<dbReference type="AlphaFoldDB" id="A0A833ULF7"/>
<protein>
    <submittedName>
        <fullName evidence="1">Uncharacterized protein</fullName>
    </submittedName>
</protein>
<dbReference type="PANTHER" id="PTHR33116">
    <property type="entry name" value="REVERSE TRANSCRIPTASE ZINC-BINDING DOMAIN-CONTAINING PROTEIN-RELATED-RELATED"/>
    <property type="match status" value="1"/>
</dbReference>
<evidence type="ECO:0000313" key="1">
    <source>
        <dbReference type="EMBL" id="KAF5458832.1"/>
    </source>
</evidence>
<comment type="caution">
    <text evidence="1">The sequence shown here is derived from an EMBL/GenBank/DDBJ whole genome shotgun (WGS) entry which is preliminary data.</text>
</comment>
<dbReference type="Proteomes" id="UP000619265">
    <property type="component" value="Unassembled WGS sequence"/>
</dbReference>
<accession>A0A833ULF7</accession>
<sequence length="232" mass="25571">MEALSKMIEGLVDGSSLESVTPFAAVSGLSINLVKSELVPVGVVPDVEILATTLGCKITSLPMKYLGLPLGASFKSVRIWNDVIERVESKLAASKRLYLSKGGRLTLIKSTLSNLPTYFLSLFPLPTKVANRIEKLQRDFLWRGLGEEFKFHLVNWPTIHSSGKLGEDGARMRLEALMEWGCGKTFGVFGGPFVDMNMLWVRVRGSAFGLIGGFSRKLERTIRQFSDSGNLE</sequence>
<dbReference type="Gramene" id="Jr10_18930_p1">
    <property type="protein sequence ID" value="cds.Jr10_18930_p1"/>
    <property type="gene ID" value="Jr10_18930"/>
</dbReference>
<dbReference type="EMBL" id="LIHL02000010">
    <property type="protein sequence ID" value="KAF5458832.1"/>
    <property type="molecule type" value="Genomic_DNA"/>
</dbReference>